<keyword evidence="5" id="KW-1015">Disulfide bond</keyword>
<keyword evidence="2" id="KW-0732">Signal</keyword>
<dbReference type="Pfam" id="PF00089">
    <property type="entry name" value="Trypsin"/>
    <property type="match status" value="1"/>
</dbReference>
<dbReference type="InterPro" id="IPR022700">
    <property type="entry name" value="CLIP"/>
</dbReference>
<sequence>MRSAGCQTFTGQYGTCSRLDSCPALIEKLKGPVFFTNVAYIQKLRCQGYDQYSVCCVSPSTPFWDIDPRRHTATETSREECTPSELPPDPEGGCCGYQSADDDRIVGGFATSIDQYPWLVLIEYEMTNTGSIELACGGSLISSRYVLTAGHCVKGTVLDKATPVSVRLGEYDISNPGPDCVETPGGGEDCTAGPTSVAIEEIIPHDSYDANDRNRKHDIALVRLNETAPYTDFIRPICLPTSDLTLEPPSDLRLYTSGWGFVENKFGIRSNIKLEVDLPLEPRSTCRELFSAVDITISEEQICAGGERGKDACKGDSGGPLMDRDERRYRVIGVVSFGPKPCGQENRPSVYTNVYKYLPWIRSQMRA</sequence>
<evidence type="ECO:0000256" key="2">
    <source>
        <dbReference type="ARBA" id="ARBA00022729"/>
    </source>
</evidence>
<dbReference type="InterPro" id="IPR038565">
    <property type="entry name" value="CLIP_sf"/>
</dbReference>
<gene>
    <name evidence="10" type="ORF">IPOD504_LOCUS10308</name>
</gene>
<dbReference type="EC" id="3.4.21.-" evidence="7"/>
<evidence type="ECO:0000256" key="4">
    <source>
        <dbReference type="ARBA" id="ARBA00022825"/>
    </source>
</evidence>
<evidence type="ECO:0000256" key="8">
    <source>
        <dbReference type="RuleBase" id="RU366078"/>
    </source>
</evidence>
<dbReference type="InterPro" id="IPR009003">
    <property type="entry name" value="Peptidase_S1_PA"/>
</dbReference>
<keyword evidence="4 7" id="KW-0720">Serine protease</keyword>
<feature type="domain" description="Peptidase S1" evidence="9">
    <location>
        <begin position="105"/>
        <end position="366"/>
    </location>
</feature>
<dbReference type="InterPro" id="IPR043504">
    <property type="entry name" value="Peptidase_S1_PA_chymotrypsin"/>
</dbReference>
<dbReference type="InterPro" id="IPR033116">
    <property type="entry name" value="TRYPSIN_SER"/>
</dbReference>
<dbReference type="Gene3D" id="3.30.1640.30">
    <property type="match status" value="1"/>
</dbReference>
<dbReference type="PANTHER" id="PTHR24256">
    <property type="entry name" value="TRYPTASE-RELATED"/>
    <property type="match status" value="1"/>
</dbReference>
<evidence type="ECO:0000256" key="7">
    <source>
        <dbReference type="RuleBase" id="RU363034"/>
    </source>
</evidence>
<evidence type="ECO:0000256" key="1">
    <source>
        <dbReference type="ARBA" id="ARBA00022670"/>
    </source>
</evidence>
<comment type="domain">
    <text evidence="8">The clip domain consists of 35-55 residues which are 'knitted' together usually by 3 conserved disulfide bonds forming a clip-like compact structure.</text>
</comment>
<evidence type="ECO:0000256" key="3">
    <source>
        <dbReference type="ARBA" id="ARBA00022801"/>
    </source>
</evidence>
<feature type="non-terminal residue" evidence="10">
    <location>
        <position position="367"/>
    </location>
</feature>
<dbReference type="InterPro" id="IPR001254">
    <property type="entry name" value="Trypsin_dom"/>
</dbReference>
<evidence type="ECO:0000256" key="5">
    <source>
        <dbReference type="ARBA" id="ARBA00023157"/>
    </source>
</evidence>
<evidence type="ECO:0000313" key="10">
    <source>
        <dbReference type="EMBL" id="CAH2057798.1"/>
    </source>
</evidence>
<dbReference type="InterPro" id="IPR051487">
    <property type="entry name" value="Ser/Thr_Proteases_Immune/Dev"/>
</dbReference>
<organism evidence="10 11">
    <name type="scientific">Iphiclides podalirius</name>
    <name type="common">scarce swallowtail</name>
    <dbReference type="NCBI Taxonomy" id="110791"/>
    <lineage>
        <taxon>Eukaryota</taxon>
        <taxon>Metazoa</taxon>
        <taxon>Ecdysozoa</taxon>
        <taxon>Arthropoda</taxon>
        <taxon>Hexapoda</taxon>
        <taxon>Insecta</taxon>
        <taxon>Pterygota</taxon>
        <taxon>Neoptera</taxon>
        <taxon>Endopterygota</taxon>
        <taxon>Lepidoptera</taxon>
        <taxon>Glossata</taxon>
        <taxon>Ditrysia</taxon>
        <taxon>Papilionoidea</taxon>
        <taxon>Papilionidae</taxon>
        <taxon>Papilioninae</taxon>
        <taxon>Iphiclides</taxon>
    </lineage>
</organism>
<dbReference type="Proteomes" id="UP000837857">
    <property type="component" value="Chromosome 25"/>
</dbReference>
<accession>A0ABN8IKM7</accession>
<dbReference type="PROSITE" id="PS00134">
    <property type="entry name" value="TRYPSIN_HIS"/>
    <property type="match status" value="1"/>
</dbReference>
<proteinExistence type="inferred from homology"/>
<evidence type="ECO:0000256" key="6">
    <source>
        <dbReference type="ARBA" id="ARBA00024195"/>
    </source>
</evidence>
<evidence type="ECO:0000259" key="9">
    <source>
        <dbReference type="PROSITE" id="PS50240"/>
    </source>
</evidence>
<keyword evidence="11" id="KW-1185">Reference proteome</keyword>
<dbReference type="InterPro" id="IPR001314">
    <property type="entry name" value="Peptidase_S1A"/>
</dbReference>
<dbReference type="Pfam" id="PF12032">
    <property type="entry name" value="CLIP"/>
    <property type="match status" value="1"/>
</dbReference>
<dbReference type="SUPFAM" id="SSF50494">
    <property type="entry name" value="Trypsin-like serine proteases"/>
    <property type="match status" value="1"/>
</dbReference>
<comment type="subcellular location">
    <subcellularLocation>
        <location evidence="8">Secreted</location>
    </subcellularLocation>
</comment>
<name>A0ABN8IKM7_9NEOP</name>
<dbReference type="EMBL" id="OW152837">
    <property type="protein sequence ID" value="CAH2057798.1"/>
    <property type="molecule type" value="Genomic_DNA"/>
</dbReference>
<dbReference type="InterPro" id="IPR018114">
    <property type="entry name" value="TRYPSIN_HIS"/>
</dbReference>
<dbReference type="PROSITE" id="PS00135">
    <property type="entry name" value="TRYPSIN_SER"/>
    <property type="match status" value="1"/>
</dbReference>
<comment type="similarity">
    <text evidence="6 8">Belongs to the peptidase S1 family. CLIP subfamily.</text>
</comment>
<evidence type="ECO:0000313" key="11">
    <source>
        <dbReference type="Proteomes" id="UP000837857"/>
    </source>
</evidence>
<reference evidence="10" key="1">
    <citation type="submission" date="2022-03" db="EMBL/GenBank/DDBJ databases">
        <authorList>
            <person name="Martin H S."/>
        </authorList>
    </citation>
    <scope>NUCLEOTIDE SEQUENCE</scope>
</reference>
<dbReference type="PRINTS" id="PR00722">
    <property type="entry name" value="CHYMOTRYPSIN"/>
</dbReference>
<protein>
    <recommendedName>
        <fullName evidence="8">CLIP domain-containing serine protease</fullName>
        <ecNumber evidence="7">3.4.21.-</ecNumber>
    </recommendedName>
</protein>
<dbReference type="CDD" id="cd00190">
    <property type="entry name" value="Tryp_SPc"/>
    <property type="match status" value="1"/>
</dbReference>
<keyword evidence="3 7" id="KW-0378">Hydrolase</keyword>
<keyword evidence="1 7" id="KW-0645">Protease</keyword>
<dbReference type="Gene3D" id="2.40.10.10">
    <property type="entry name" value="Trypsin-like serine proteases"/>
    <property type="match status" value="2"/>
</dbReference>
<dbReference type="SMART" id="SM00020">
    <property type="entry name" value="Tryp_SPc"/>
    <property type="match status" value="1"/>
</dbReference>
<dbReference type="PROSITE" id="PS50240">
    <property type="entry name" value="TRYPSIN_DOM"/>
    <property type="match status" value="1"/>
</dbReference>
<keyword evidence="8" id="KW-0964">Secreted</keyword>